<organism evidence="2 3">
    <name type="scientific">Cryomyces minteri</name>
    <dbReference type="NCBI Taxonomy" id="331657"/>
    <lineage>
        <taxon>Eukaryota</taxon>
        <taxon>Fungi</taxon>
        <taxon>Dikarya</taxon>
        <taxon>Ascomycota</taxon>
        <taxon>Pezizomycotina</taxon>
        <taxon>Dothideomycetes</taxon>
        <taxon>Dothideomycetes incertae sedis</taxon>
        <taxon>Cryomyces</taxon>
    </lineage>
</organism>
<dbReference type="PANTHER" id="PTHR34213">
    <property type="entry name" value="NUCLEAR TRANSPORT FACTOR 2 (NTF2) FAMILY PROTEIN"/>
    <property type="match status" value="1"/>
</dbReference>
<gene>
    <name evidence="2" type="ORF">B0A49_07631</name>
</gene>
<evidence type="ECO:0000313" key="3">
    <source>
        <dbReference type="Proteomes" id="UP000308768"/>
    </source>
</evidence>
<feature type="region of interest" description="Disordered" evidence="1">
    <location>
        <begin position="1"/>
        <end position="49"/>
    </location>
</feature>
<dbReference type="AlphaFoldDB" id="A0A4U0X2L8"/>
<sequence>MTCDSAHSKSLQQNYEKRPDPQALTSNADPSQNSSTGVDYEPHPEKSIKLEPERERIVQSICRLYSGSASEEDMQVYAEDAVYDDPWSYCDTRYKIAGQWYGIPKIMASSKTLKTEVISSKPSEIIFKLQQEYTPRILHFSKPVNSLITLTLDEQGKVRYHKDMWNEKDYSHEGLGKVLKTLNGDHLTKITQPPDSLRNADGA</sequence>
<dbReference type="EMBL" id="NAJN01000634">
    <property type="protein sequence ID" value="TKA70550.1"/>
    <property type="molecule type" value="Genomic_DNA"/>
</dbReference>
<proteinExistence type="predicted"/>
<dbReference type="STRING" id="331657.A0A4U0X2L8"/>
<evidence type="ECO:0000313" key="2">
    <source>
        <dbReference type="EMBL" id="TKA70550.1"/>
    </source>
</evidence>
<dbReference type="SUPFAM" id="SSF54427">
    <property type="entry name" value="NTF2-like"/>
    <property type="match status" value="1"/>
</dbReference>
<dbReference type="PANTHER" id="PTHR34213:SF2">
    <property type="entry name" value="NUCLEAR TRANSPORT FACTOR 2 (NTF2) FAMILY PROTEIN"/>
    <property type="match status" value="1"/>
</dbReference>
<dbReference type="InterPro" id="IPR032710">
    <property type="entry name" value="NTF2-like_dom_sf"/>
</dbReference>
<evidence type="ECO:0000256" key="1">
    <source>
        <dbReference type="SAM" id="MobiDB-lite"/>
    </source>
</evidence>
<protein>
    <recommendedName>
        <fullName evidence="4">SnoaL-like domain-containing protein</fullName>
    </recommendedName>
</protein>
<dbReference type="Proteomes" id="UP000308768">
    <property type="component" value="Unassembled WGS sequence"/>
</dbReference>
<reference evidence="2 3" key="1">
    <citation type="submission" date="2017-03" db="EMBL/GenBank/DDBJ databases">
        <title>Genomes of endolithic fungi from Antarctica.</title>
        <authorList>
            <person name="Coleine C."/>
            <person name="Masonjones S."/>
            <person name="Stajich J.E."/>
        </authorList>
    </citation>
    <scope>NUCLEOTIDE SEQUENCE [LARGE SCALE GENOMIC DNA]</scope>
    <source>
        <strain evidence="2 3">CCFEE 5187</strain>
    </source>
</reference>
<name>A0A4U0X2L8_9PEZI</name>
<comment type="caution">
    <text evidence="2">The sequence shown here is derived from an EMBL/GenBank/DDBJ whole genome shotgun (WGS) entry which is preliminary data.</text>
</comment>
<feature type="compositionally biased region" description="Basic and acidic residues" evidence="1">
    <location>
        <begin position="40"/>
        <end position="49"/>
    </location>
</feature>
<feature type="compositionally biased region" description="Polar residues" evidence="1">
    <location>
        <begin position="23"/>
        <end position="37"/>
    </location>
</feature>
<keyword evidence="3" id="KW-1185">Reference proteome</keyword>
<evidence type="ECO:0008006" key="4">
    <source>
        <dbReference type="Google" id="ProtNLM"/>
    </source>
</evidence>
<dbReference type="OrthoDB" id="2400485at2759"/>
<accession>A0A4U0X2L8</accession>